<keyword evidence="2" id="KW-1185">Reference proteome</keyword>
<gene>
    <name evidence="1" type="ORF">CHS0354_026717</name>
</gene>
<protein>
    <submittedName>
        <fullName evidence="1">Uncharacterized protein</fullName>
    </submittedName>
</protein>
<proteinExistence type="predicted"/>
<reference evidence="1" key="1">
    <citation type="journal article" date="2021" name="Genome Biol. Evol.">
        <title>A High-Quality Reference Genome for a Parasitic Bivalve with Doubly Uniparental Inheritance (Bivalvia: Unionida).</title>
        <authorList>
            <person name="Smith C.H."/>
        </authorList>
    </citation>
    <scope>NUCLEOTIDE SEQUENCE</scope>
    <source>
        <strain evidence="1">CHS0354</strain>
    </source>
</reference>
<accession>A0AAE0VS16</accession>
<reference evidence="1" key="2">
    <citation type="journal article" date="2021" name="Genome Biol. Evol.">
        <title>Developing a high-quality reference genome for a parasitic bivalve with doubly uniparental inheritance (Bivalvia: Unionida).</title>
        <authorList>
            <person name="Smith C.H."/>
        </authorList>
    </citation>
    <scope>NUCLEOTIDE SEQUENCE</scope>
    <source>
        <strain evidence="1">CHS0354</strain>
        <tissue evidence="1">Mantle</tissue>
    </source>
</reference>
<dbReference type="EMBL" id="JAEAOA010001593">
    <property type="protein sequence ID" value="KAK3586997.1"/>
    <property type="molecule type" value="Genomic_DNA"/>
</dbReference>
<name>A0AAE0VS16_9BIVA</name>
<reference evidence="1" key="3">
    <citation type="submission" date="2023-05" db="EMBL/GenBank/DDBJ databases">
        <authorList>
            <person name="Smith C.H."/>
        </authorList>
    </citation>
    <scope>NUCLEOTIDE SEQUENCE</scope>
    <source>
        <strain evidence="1">CHS0354</strain>
        <tissue evidence="1">Mantle</tissue>
    </source>
</reference>
<dbReference type="Proteomes" id="UP001195483">
    <property type="component" value="Unassembled WGS sequence"/>
</dbReference>
<evidence type="ECO:0000313" key="1">
    <source>
        <dbReference type="EMBL" id="KAK3586997.1"/>
    </source>
</evidence>
<organism evidence="1 2">
    <name type="scientific">Potamilus streckersoni</name>
    <dbReference type="NCBI Taxonomy" id="2493646"/>
    <lineage>
        <taxon>Eukaryota</taxon>
        <taxon>Metazoa</taxon>
        <taxon>Spiralia</taxon>
        <taxon>Lophotrochozoa</taxon>
        <taxon>Mollusca</taxon>
        <taxon>Bivalvia</taxon>
        <taxon>Autobranchia</taxon>
        <taxon>Heteroconchia</taxon>
        <taxon>Palaeoheterodonta</taxon>
        <taxon>Unionida</taxon>
        <taxon>Unionoidea</taxon>
        <taxon>Unionidae</taxon>
        <taxon>Ambleminae</taxon>
        <taxon>Lampsilini</taxon>
        <taxon>Potamilus</taxon>
    </lineage>
</organism>
<sequence>MILIRLAIANLSQRAENQSSSEYGHHAIIWTMTGTAKELLQVHTNRLADVLTFKVYGKTDWKQIRKSSNIYIPNKEHRSKEVSATKTIQVRILKNDVRKDWKHTSLKEFEKPYHFQTV</sequence>
<comment type="caution">
    <text evidence="1">The sequence shown here is derived from an EMBL/GenBank/DDBJ whole genome shotgun (WGS) entry which is preliminary data.</text>
</comment>
<evidence type="ECO:0000313" key="2">
    <source>
        <dbReference type="Proteomes" id="UP001195483"/>
    </source>
</evidence>
<dbReference type="AlphaFoldDB" id="A0AAE0VS16"/>